<evidence type="ECO:0000313" key="1">
    <source>
        <dbReference type="EMBL" id="PZP89454.1"/>
    </source>
</evidence>
<evidence type="ECO:0000313" key="2">
    <source>
        <dbReference type="Proteomes" id="UP000248606"/>
    </source>
</evidence>
<dbReference type="Pfam" id="PF13419">
    <property type="entry name" value="HAD_2"/>
    <property type="match status" value="1"/>
</dbReference>
<name>A0A2W5IGQ7_9ACTN</name>
<dbReference type="InterPro" id="IPR050155">
    <property type="entry name" value="HAD-like_hydrolase_sf"/>
</dbReference>
<sequence length="233" mass="25522">MSNPQPSVFQTSAPIVLLDLDGTLIDSLSTVQDTLCLTAEVLGKERPSDEFLSSVAGPPMQVTMARLGWSPAEIEEGKRFYFNHYDTCMWDKPELFTGIKTALNKLSAMGYELYLATSKREKVASKTLQHVGIHSYFTEIVGAHDDGRTRQTKDEVIAEALRRAGDEPAAPQRRYVMVGDRIHDVEGAKVFGIKTILCTWGTGSPAEWDHAASTVNDPADLPAAIRALLPVSS</sequence>
<organism evidence="1 2">
    <name type="scientific">Lawsonella clevelandensis</name>
    <dbReference type="NCBI Taxonomy" id="1528099"/>
    <lineage>
        <taxon>Bacteria</taxon>
        <taxon>Bacillati</taxon>
        <taxon>Actinomycetota</taxon>
        <taxon>Actinomycetes</taxon>
        <taxon>Mycobacteriales</taxon>
        <taxon>Lawsonellaceae</taxon>
        <taxon>Lawsonella</taxon>
    </lineage>
</organism>
<gene>
    <name evidence="1" type="ORF">DI579_02800</name>
</gene>
<dbReference type="Gene3D" id="1.10.150.240">
    <property type="entry name" value="Putative phosphatase, domain 2"/>
    <property type="match status" value="1"/>
</dbReference>
<dbReference type="EMBL" id="QFOZ01000002">
    <property type="protein sequence ID" value="PZP89454.1"/>
    <property type="molecule type" value="Genomic_DNA"/>
</dbReference>
<dbReference type="Proteomes" id="UP000248606">
    <property type="component" value="Unassembled WGS sequence"/>
</dbReference>
<reference evidence="1 2" key="1">
    <citation type="submission" date="2017-08" db="EMBL/GenBank/DDBJ databases">
        <title>Infants hospitalized years apart are colonized by the same room-sourced microbial strains.</title>
        <authorList>
            <person name="Brooks B."/>
            <person name="Olm M.R."/>
            <person name="Firek B.A."/>
            <person name="Baker R."/>
            <person name="Thomas B.C."/>
            <person name="Morowitz M.J."/>
            <person name="Banfield J.F."/>
        </authorList>
    </citation>
    <scope>NUCLEOTIDE SEQUENCE [LARGE SCALE GENOMIC DNA]</scope>
    <source>
        <strain evidence="1">S2_006_000_R1_57</strain>
    </source>
</reference>
<dbReference type="GO" id="GO:0005829">
    <property type="term" value="C:cytosol"/>
    <property type="evidence" value="ECO:0007669"/>
    <property type="project" value="TreeGrafter"/>
</dbReference>
<dbReference type="PANTHER" id="PTHR43434:SF20">
    <property type="entry name" value="5'-NUCLEOTIDASE"/>
    <property type="match status" value="1"/>
</dbReference>
<accession>A0A2W5IGQ7</accession>
<protein>
    <recommendedName>
        <fullName evidence="3">5'-nucleotidase</fullName>
    </recommendedName>
</protein>
<proteinExistence type="predicted"/>
<dbReference type="InterPro" id="IPR023198">
    <property type="entry name" value="PGP-like_dom2"/>
</dbReference>
<dbReference type="PANTHER" id="PTHR43434">
    <property type="entry name" value="PHOSPHOGLYCOLATE PHOSPHATASE"/>
    <property type="match status" value="1"/>
</dbReference>
<comment type="caution">
    <text evidence="1">The sequence shown here is derived from an EMBL/GenBank/DDBJ whole genome shotgun (WGS) entry which is preliminary data.</text>
</comment>
<dbReference type="InterPro" id="IPR023214">
    <property type="entry name" value="HAD_sf"/>
</dbReference>
<dbReference type="RefSeq" id="WP_290598363.1">
    <property type="nucleotide sequence ID" value="NZ_JAPJOB010000002.1"/>
</dbReference>
<dbReference type="AlphaFoldDB" id="A0A2W5IGQ7"/>
<evidence type="ECO:0008006" key="3">
    <source>
        <dbReference type="Google" id="ProtNLM"/>
    </source>
</evidence>
<dbReference type="SUPFAM" id="SSF56784">
    <property type="entry name" value="HAD-like"/>
    <property type="match status" value="1"/>
</dbReference>
<dbReference type="InterPro" id="IPR041492">
    <property type="entry name" value="HAD_2"/>
</dbReference>
<dbReference type="Gene3D" id="3.40.50.1000">
    <property type="entry name" value="HAD superfamily/HAD-like"/>
    <property type="match status" value="1"/>
</dbReference>
<dbReference type="GO" id="GO:0004713">
    <property type="term" value="F:protein tyrosine kinase activity"/>
    <property type="evidence" value="ECO:0007669"/>
    <property type="project" value="TreeGrafter"/>
</dbReference>
<dbReference type="InterPro" id="IPR036412">
    <property type="entry name" value="HAD-like_sf"/>
</dbReference>